<evidence type="ECO:0000313" key="2">
    <source>
        <dbReference type="EMBL" id="TPX13209.1"/>
    </source>
</evidence>
<feature type="compositionally biased region" description="Low complexity" evidence="1">
    <location>
        <begin position="225"/>
        <end position="239"/>
    </location>
</feature>
<sequence length="266" mass="28071">MPPRGAQNTWTRESEQDLTLAVVGYLSAEDIKKIKNTVGWDKVTETMHSWGYQWNKDAMISRWNKKILGDFKKRRTDGIGGQEIHPVAPRGSGQANTGTNARGGEKGSKKKRSRAEAEAAEREDGDGSDNDLEELDSDEMPMANVKRVRRGATAQPAPAAAGSGSGAPGATKKAMKKGGDADLAAVDAATDPASPSRKASPRKKKPAAPSAAAGPIEDPTVEGEAAPSSPVVSAAAARGARARKTQVPVKNEKPEVPYSSLDDYEV</sequence>
<reference evidence="2 3" key="1">
    <citation type="submission" date="2019-06" db="EMBL/GenBank/DDBJ databases">
        <title>Draft genome sequence of the filamentous fungus Phialemoniopsis curvata isolated from diesel fuel.</title>
        <authorList>
            <person name="Varaljay V.A."/>
            <person name="Lyon W.J."/>
            <person name="Crouch A.L."/>
            <person name="Drake C.E."/>
            <person name="Hollomon J.M."/>
            <person name="Nadeau L.J."/>
            <person name="Nunn H.S."/>
            <person name="Stevenson B.S."/>
            <person name="Bojanowski C.L."/>
            <person name="Crookes-Goodson W.J."/>
        </authorList>
    </citation>
    <scope>NUCLEOTIDE SEQUENCE [LARGE SCALE GENOMIC DNA]</scope>
    <source>
        <strain evidence="2 3">D216</strain>
    </source>
</reference>
<dbReference type="EMBL" id="SKBQ01000036">
    <property type="protein sequence ID" value="TPX13209.1"/>
    <property type="molecule type" value="Genomic_DNA"/>
</dbReference>
<organism evidence="2 3">
    <name type="scientific">Thyridium curvatum</name>
    <dbReference type="NCBI Taxonomy" id="1093900"/>
    <lineage>
        <taxon>Eukaryota</taxon>
        <taxon>Fungi</taxon>
        <taxon>Dikarya</taxon>
        <taxon>Ascomycota</taxon>
        <taxon>Pezizomycotina</taxon>
        <taxon>Sordariomycetes</taxon>
        <taxon>Sordariomycetidae</taxon>
        <taxon>Thyridiales</taxon>
        <taxon>Thyridiaceae</taxon>
        <taxon>Thyridium</taxon>
    </lineage>
</organism>
<accession>A0A507B722</accession>
<dbReference type="GeneID" id="41973856"/>
<feature type="compositionally biased region" description="Low complexity" evidence="1">
    <location>
        <begin position="181"/>
        <end position="198"/>
    </location>
</feature>
<dbReference type="AlphaFoldDB" id="A0A507B722"/>
<feature type="region of interest" description="Disordered" evidence="1">
    <location>
        <begin position="73"/>
        <end position="266"/>
    </location>
</feature>
<feature type="compositionally biased region" description="Acidic residues" evidence="1">
    <location>
        <begin position="123"/>
        <end position="139"/>
    </location>
</feature>
<feature type="compositionally biased region" description="Low complexity" evidence="1">
    <location>
        <begin position="151"/>
        <end position="172"/>
    </location>
</feature>
<gene>
    <name evidence="2" type="ORF">E0L32_006409</name>
</gene>
<name>A0A507B722_9PEZI</name>
<comment type="caution">
    <text evidence="2">The sequence shown here is derived from an EMBL/GenBank/DDBJ whole genome shotgun (WGS) entry which is preliminary data.</text>
</comment>
<dbReference type="OrthoDB" id="5231339at2759"/>
<dbReference type="Proteomes" id="UP000319257">
    <property type="component" value="Unassembled WGS sequence"/>
</dbReference>
<protein>
    <submittedName>
        <fullName evidence="2">Uncharacterized protein</fullName>
    </submittedName>
</protein>
<evidence type="ECO:0000256" key="1">
    <source>
        <dbReference type="SAM" id="MobiDB-lite"/>
    </source>
</evidence>
<keyword evidence="3" id="KW-1185">Reference proteome</keyword>
<evidence type="ECO:0000313" key="3">
    <source>
        <dbReference type="Proteomes" id="UP000319257"/>
    </source>
</evidence>
<dbReference type="InParanoid" id="A0A507B722"/>
<proteinExistence type="predicted"/>
<dbReference type="RefSeq" id="XP_030994920.1">
    <property type="nucleotide sequence ID" value="XM_031141039.1"/>
</dbReference>